<protein>
    <recommendedName>
        <fullName evidence="1">Protein SlyX homolog</fullName>
    </recommendedName>
</protein>
<dbReference type="PANTHER" id="PTHR36508">
    <property type="entry name" value="PROTEIN SLYX"/>
    <property type="match status" value="1"/>
</dbReference>
<dbReference type="Proteomes" id="UP000007730">
    <property type="component" value="Chromosome"/>
</dbReference>
<dbReference type="PANTHER" id="PTHR36508:SF1">
    <property type="entry name" value="PROTEIN SLYX"/>
    <property type="match status" value="1"/>
</dbReference>
<evidence type="ECO:0000313" key="3">
    <source>
        <dbReference type="Proteomes" id="UP000007730"/>
    </source>
</evidence>
<dbReference type="OrthoDB" id="5422806at2"/>
<dbReference type="Pfam" id="PF04102">
    <property type="entry name" value="SlyX"/>
    <property type="match status" value="1"/>
</dbReference>
<dbReference type="InterPro" id="IPR007236">
    <property type="entry name" value="SlyX"/>
</dbReference>
<dbReference type="HOGENOM" id="CLU_180796_5_3_5"/>
<dbReference type="KEGG" id="ocg:OCA5_c13900"/>
<dbReference type="STRING" id="504832.OCA5_c13900"/>
<dbReference type="EMBL" id="CP002826">
    <property type="protein sequence ID" value="AEI06106.1"/>
    <property type="molecule type" value="Genomic_DNA"/>
</dbReference>
<dbReference type="eggNOG" id="COG2900">
    <property type="taxonomic scope" value="Bacteria"/>
</dbReference>
<dbReference type="RefSeq" id="WP_012563815.1">
    <property type="nucleotide sequence ID" value="NC_011386.1"/>
</dbReference>
<proteinExistence type="inferred from homology"/>
<keyword evidence="3" id="KW-1185">Reference proteome</keyword>
<reference evidence="2 3" key="1">
    <citation type="journal article" date="2011" name="J. Bacteriol.">
        <title>Complete genome sequences of the chemolithoautotrophic Oligotropha carboxidovorans strains OM4 and OM5.</title>
        <authorList>
            <person name="Volland S."/>
            <person name="Rachinger M."/>
            <person name="Strittmatter A."/>
            <person name="Daniel R."/>
            <person name="Gottschalk G."/>
            <person name="Meyer O."/>
        </authorList>
    </citation>
    <scope>NUCLEOTIDE SEQUENCE [LARGE SCALE GENOMIC DNA]</scope>
    <source>
        <strain evidence="3">ATCC 49405 / DSM 1227 / KCTC 32145 / OM5</strain>
    </source>
</reference>
<dbReference type="Gene3D" id="1.20.5.340">
    <property type="match status" value="1"/>
</dbReference>
<evidence type="ECO:0000256" key="1">
    <source>
        <dbReference type="HAMAP-Rule" id="MF_00715"/>
    </source>
</evidence>
<comment type="similarity">
    <text evidence="1">Belongs to the SlyX family.</text>
</comment>
<dbReference type="KEGG" id="oca:OCAR_6678"/>
<accession>B6JG77</accession>
<dbReference type="HAMAP" id="MF_00715">
    <property type="entry name" value="SlyX"/>
    <property type="match status" value="1"/>
</dbReference>
<dbReference type="PATRIC" id="fig|504832.7.peg.1478"/>
<name>B6JG77_AFIC5</name>
<evidence type="ECO:0000313" key="2">
    <source>
        <dbReference type="EMBL" id="AEI06106.1"/>
    </source>
</evidence>
<gene>
    <name evidence="1" type="primary">slyX</name>
    <name evidence="2" type="ordered locus">OCA5_c13900</name>
</gene>
<sequence>MSNAGDLAKRVEALEIQITHQDAAIEALNQVITAQWRQIDMLTRELSRLTDRIAAAEESIPVAPGSEPPPPHY</sequence>
<dbReference type="AlphaFoldDB" id="B6JG77"/>
<organism evidence="2 3">
    <name type="scientific">Afipia carboxidovorans (strain ATCC 49405 / DSM 1227 / KCTC 32145 / OM5)</name>
    <name type="common">Oligotropha carboxidovorans</name>
    <dbReference type="NCBI Taxonomy" id="504832"/>
    <lineage>
        <taxon>Bacteria</taxon>
        <taxon>Pseudomonadati</taxon>
        <taxon>Pseudomonadota</taxon>
        <taxon>Alphaproteobacteria</taxon>
        <taxon>Hyphomicrobiales</taxon>
        <taxon>Nitrobacteraceae</taxon>
        <taxon>Afipia</taxon>
    </lineage>
</organism>